<name>A0A397VBL3_9GLOM</name>
<dbReference type="InterPro" id="IPR011705">
    <property type="entry name" value="BACK"/>
</dbReference>
<dbReference type="Pfam" id="PF07534">
    <property type="entry name" value="TLD"/>
    <property type="match status" value="1"/>
</dbReference>
<dbReference type="SMART" id="SM00225">
    <property type="entry name" value="BTB"/>
    <property type="match status" value="1"/>
</dbReference>
<dbReference type="InterPro" id="IPR006571">
    <property type="entry name" value="TLDc_dom"/>
</dbReference>
<dbReference type="PROSITE" id="PS51886">
    <property type="entry name" value="TLDC"/>
    <property type="match status" value="1"/>
</dbReference>
<dbReference type="SMART" id="SM00584">
    <property type="entry name" value="TLDc"/>
    <property type="match status" value="1"/>
</dbReference>
<protein>
    <recommendedName>
        <fullName evidence="5">Kelch-like protein 17</fullName>
    </recommendedName>
</protein>
<feature type="domain" description="BTB" evidence="1">
    <location>
        <begin position="39"/>
        <end position="111"/>
    </location>
</feature>
<dbReference type="CDD" id="cd18186">
    <property type="entry name" value="BTB_POZ_ZBTB_KLHL-like"/>
    <property type="match status" value="1"/>
</dbReference>
<comment type="caution">
    <text evidence="3">The sequence shown here is derived from an EMBL/GenBank/DDBJ whole genome shotgun (WGS) entry which is preliminary data.</text>
</comment>
<dbReference type="InterPro" id="IPR000210">
    <property type="entry name" value="BTB/POZ_dom"/>
</dbReference>
<evidence type="ECO:0000259" key="2">
    <source>
        <dbReference type="PROSITE" id="PS51886"/>
    </source>
</evidence>
<dbReference type="PROSITE" id="PS50097">
    <property type="entry name" value="BTB"/>
    <property type="match status" value="1"/>
</dbReference>
<evidence type="ECO:0000313" key="4">
    <source>
        <dbReference type="Proteomes" id="UP000266673"/>
    </source>
</evidence>
<evidence type="ECO:0008006" key="5">
    <source>
        <dbReference type="Google" id="ProtNLM"/>
    </source>
</evidence>
<dbReference type="OrthoDB" id="2372300at2759"/>
<dbReference type="Gene3D" id="1.25.40.420">
    <property type="match status" value="1"/>
</dbReference>
<dbReference type="Pfam" id="PF00651">
    <property type="entry name" value="BTB"/>
    <property type="match status" value="1"/>
</dbReference>
<evidence type="ECO:0000259" key="1">
    <source>
        <dbReference type="PROSITE" id="PS50097"/>
    </source>
</evidence>
<reference evidence="3 4" key="1">
    <citation type="submission" date="2018-06" db="EMBL/GenBank/DDBJ databases">
        <title>Comparative genomics reveals the genomic features of Rhizophagus irregularis, R. cerebriforme, R. diaphanum and Gigaspora rosea, and their symbiotic lifestyle signature.</title>
        <authorList>
            <person name="Morin E."/>
            <person name="San Clemente H."/>
            <person name="Chen E.C.H."/>
            <person name="De La Providencia I."/>
            <person name="Hainaut M."/>
            <person name="Kuo A."/>
            <person name="Kohler A."/>
            <person name="Murat C."/>
            <person name="Tang N."/>
            <person name="Roy S."/>
            <person name="Loubradou J."/>
            <person name="Henrissat B."/>
            <person name="Grigoriev I.V."/>
            <person name="Corradi N."/>
            <person name="Roux C."/>
            <person name="Martin F.M."/>
        </authorList>
    </citation>
    <scope>NUCLEOTIDE SEQUENCE [LARGE SCALE GENOMIC DNA]</scope>
    <source>
        <strain evidence="3 4">DAOM 194757</strain>
    </source>
</reference>
<dbReference type="Pfam" id="PF07707">
    <property type="entry name" value="BACK"/>
    <property type="match status" value="1"/>
</dbReference>
<organism evidence="3 4">
    <name type="scientific">Gigaspora rosea</name>
    <dbReference type="NCBI Taxonomy" id="44941"/>
    <lineage>
        <taxon>Eukaryota</taxon>
        <taxon>Fungi</taxon>
        <taxon>Fungi incertae sedis</taxon>
        <taxon>Mucoromycota</taxon>
        <taxon>Glomeromycotina</taxon>
        <taxon>Glomeromycetes</taxon>
        <taxon>Diversisporales</taxon>
        <taxon>Gigasporaceae</taxon>
        <taxon>Gigaspora</taxon>
    </lineage>
</organism>
<keyword evidence="4" id="KW-1185">Reference proteome</keyword>
<dbReference type="AlphaFoldDB" id="A0A397VBL3"/>
<dbReference type="InterPro" id="IPR011333">
    <property type="entry name" value="SKP1/BTB/POZ_sf"/>
</dbReference>
<dbReference type="PANTHER" id="PTHR24410:SF23">
    <property type="entry name" value="BTB DOMAIN-CONTAINING PROTEIN-RELATED"/>
    <property type="match status" value="1"/>
</dbReference>
<dbReference type="InterPro" id="IPR051481">
    <property type="entry name" value="BTB-POZ/Galectin-3-binding"/>
</dbReference>
<dbReference type="Proteomes" id="UP000266673">
    <property type="component" value="Unassembled WGS sequence"/>
</dbReference>
<evidence type="ECO:0000313" key="3">
    <source>
        <dbReference type="EMBL" id="RIB18697.1"/>
    </source>
</evidence>
<dbReference type="EMBL" id="QKWP01000523">
    <property type="protein sequence ID" value="RIB18697.1"/>
    <property type="molecule type" value="Genomic_DNA"/>
</dbReference>
<feature type="domain" description="TLDc" evidence="2">
    <location>
        <begin position="306"/>
        <end position="475"/>
    </location>
</feature>
<dbReference type="Gene3D" id="3.30.710.10">
    <property type="entry name" value="Potassium Channel Kv1.1, Chain A"/>
    <property type="match status" value="1"/>
</dbReference>
<sequence length="481" mass="55954">MSKSSSLSLQQSQYSQSSSQFLQRLSHDLTELLDEGDDYNVLIEVGESPNNKVFKLHSMVLRHRSPYFRRKLADFSNINDKVIEIKKKHVKADVFQIVVRYIYGGFICLEDLEPSVILQTICIAEEFGLEELVIYIENYLLENQVGWLHQNFALINRTSFQYEGFHGLQRFCTGIVARKPDAVFESEDFTTIQESALVALLQRDDLRMEEWKIWDKMIKWGIAQTLTINSSNAEALSNEDFVSLKTTLKNCLPLIRYFHMSPEQFFDKVLPFEKLLPKSLLQELLQHFMIPHRPLRTKALAPRFSTVITEEQSALISTWIDNSPKIYEVKENPYELKLILRGSRDGFRAKKFHELCEDKQQTVVVMKVHGTNEILGGYNPNAWGSHGYGETSESFIFSIDEEDLRNSIRSCVKNASYALDHYSYYGPIFGSRDLALEDNFKEEARGYCKKKYYDKPIRKSEESFSVDDYEVFQVVDRKMFL</sequence>
<gene>
    <name evidence="3" type="ORF">C2G38_2141996</name>
</gene>
<accession>A0A397VBL3</accession>
<dbReference type="SUPFAM" id="SSF54695">
    <property type="entry name" value="POZ domain"/>
    <property type="match status" value="1"/>
</dbReference>
<proteinExistence type="predicted"/>
<dbReference type="PANTHER" id="PTHR24410">
    <property type="entry name" value="HL07962P-RELATED"/>
    <property type="match status" value="1"/>
</dbReference>